<dbReference type="EMBL" id="CCYD01003101">
    <property type="protein sequence ID" value="CEG49956.1"/>
    <property type="molecule type" value="Genomic_DNA"/>
</dbReference>
<dbReference type="STRING" id="4781.A0A0P1B564"/>
<dbReference type="InterPro" id="IPR013103">
    <property type="entry name" value="RVT_2"/>
</dbReference>
<protein>
    <submittedName>
        <fullName evidence="2">Retrotransposon ty1-copia subclass</fullName>
    </submittedName>
</protein>
<accession>A0A0P1B564</accession>
<evidence type="ECO:0000313" key="2">
    <source>
        <dbReference type="EMBL" id="CEG49956.1"/>
    </source>
</evidence>
<name>A0A0P1B564_PLAHL</name>
<dbReference type="OrthoDB" id="119018at2759"/>
<dbReference type="Proteomes" id="UP000054928">
    <property type="component" value="Unassembled WGS sequence"/>
</dbReference>
<dbReference type="OMA" id="TECQTRV"/>
<keyword evidence="3" id="KW-1185">Reference proteome</keyword>
<dbReference type="Pfam" id="PF07727">
    <property type="entry name" value="RVT_2"/>
    <property type="match status" value="1"/>
</dbReference>
<dbReference type="RefSeq" id="XP_024586325.1">
    <property type="nucleotide sequence ID" value="XM_024721202.1"/>
</dbReference>
<organism evidence="2 3">
    <name type="scientific">Plasmopara halstedii</name>
    <name type="common">Downy mildew of sunflower</name>
    <dbReference type="NCBI Taxonomy" id="4781"/>
    <lineage>
        <taxon>Eukaryota</taxon>
        <taxon>Sar</taxon>
        <taxon>Stramenopiles</taxon>
        <taxon>Oomycota</taxon>
        <taxon>Peronosporomycetes</taxon>
        <taxon>Peronosporales</taxon>
        <taxon>Peronosporaceae</taxon>
        <taxon>Plasmopara</taxon>
    </lineage>
</organism>
<dbReference type="AlphaFoldDB" id="A0A0P1B564"/>
<sequence length="177" mass="20547">MFGVDYNETFAPVVKHTSIRTLFALAAEKDLEIYQFDVNTAFLYGTIDTDIFMEQPDGYISEKYPDHVCKLKRSLYGTKQAATQWNMRLHDHMMQHGFKRTDADHCVYIRDQGKAYVVIIIYVDDLIVMPKTKKSIDEICKQLKNDFDIKELGEIKYCLGIQGSLRDKTECQTRVKA</sequence>
<dbReference type="InterPro" id="IPR043502">
    <property type="entry name" value="DNA/RNA_pol_sf"/>
</dbReference>
<reference evidence="3" key="1">
    <citation type="submission" date="2014-09" db="EMBL/GenBank/DDBJ databases">
        <authorList>
            <person name="Sharma Rahul"/>
            <person name="Thines Marco"/>
        </authorList>
    </citation>
    <scope>NUCLEOTIDE SEQUENCE [LARGE SCALE GENOMIC DNA]</scope>
</reference>
<feature type="domain" description="Reverse transcriptase Ty1/copia-type" evidence="1">
    <location>
        <begin position="3"/>
        <end position="162"/>
    </location>
</feature>
<evidence type="ECO:0000313" key="3">
    <source>
        <dbReference type="Proteomes" id="UP000054928"/>
    </source>
</evidence>
<dbReference type="GeneID" id="36402746"/>
<dbReference type="PANTHER" id="PTHR43383">
    <property type="entry name" value="NODULIN 6"/>
    <property type="match status" value="1"/>
</dbReference>
<evidence type="ECO:0000259" key="1">
    <source>
        <dbReference type="Pfam" id="PF07727"/>
    </source>
</evidence>
<dbReference type="SUPFAM" id="SSF56672">
    <property type="entry name" value="DNA/RNA polymerases"/>
    <property type="match status" value="1"/>
</dbReference>
<proteinExistence type="predicted"/>
<dbReference type="PANTHER" id="PTHR43383:SF2">
    <property type="entry name" value="AMIDOHYDROLASE 2 FAMILY PROTEIN"/>
    <property type="match status" value="1"/>
</dbReference>